<dbReference type="Proteomes" id="UP001410394">
    <property type="component" value="Unassembled WGS sequence"/>
</dbReference>
<gene>
    <name evidence="1" type="primary">hutX</name>
    <name evidence="1" type="ORF">ABDB84_10660</name>
</gene>
<dbReference type="SUPFAM" id="SSF144064">
    <property type="entry name" value="Heme iron utilization protein-like"/>
    <property type="match status" value="1"/>
</dbReference>
<dbReference type="PIRSF" id="PIRSF030840">
    <property type="entry name" value="DUF1008"/>
    <property type="match status" value="1"/>
</dbReference>
<dbReference type="Pfam" id="PF06228">
    <property type="entry name" value="ChuX_HutX"/>
    <property type="match status" value="1"/>
</dbReference>
<name>A0ABU9YZ11_9RHOO</name>
<evidence type="ECO:0000313" key="1">
    <source>
        <dbReference type="EMBL" id="MEN3068941.1"/>
    </source>
</evidence>
<protein>
    <submittedName>
        <fullName evidence="1">Heme utilization cystosolic carrier protein HutX</fullName>
    </submittedName>
</protein>
<dbReference type="InterPro" id="IPR053733">
    <property type="entry name" value="Heme_Transport_Util_sf"/>
</dbReference>
<dbReference type="CDD" id="cd16829">
    <property type="entry name" value="ChuX_HutX-like"/>
    <property type="match status" value="1"/>
</dbReference>
<dbReference type="Gene3D" id="3.40.1570.10">
    <property type="entry name" value="HemS/ChuS/ChuX like domains"/>
    <property type="match status" value="1"/>
</dbReference>
<dbReference type="EMBL" id="JBDIVE010000005">
    <property type="protein sequence ID" value="MEN3068941.1"/>
    <property type="molecule type" value="Genomic_DNA"/>
</dbReference>
<proteinExistence type="predicted"/>
<sequence>MNISHETSGNALETLRTLLASNPSGVLETLAAEHAVSTQTVVECLPAAHRSFAAGSEAERVLLEISAWGSVTVLVHTPDLILECKGPLPAGRCAHGYYNIGGGSPLSGHLRLDRCAAIAFVRRPFMGADSCSVNFFNAAGEAMFKVFVGRDEKRALRADQLQFFTQLREQLCGEIAG</sequence>
<organism evidence="1 2">
    <name type="scientific">Uliginosibacterium sediminicola</name>
    <dbReference type="NCBI Taxonomy" id="2024550"/>
    <lineage>
        <taxon>Bacteria</taxon>
        <taxon>Pseudomonadati</taxon>
        <taxon>Pseudomonadota</taxon>
        <taxon>Betaproteobacteria</taxon>
        <taxon>Rhodocyclales</taxon>
        <taxon>Zoogloeaceae</taxon>
        <taxon>Uliginosibacterium</taxon>
    </lineage>
</organism>
<keyword evidence="2" id="KW-1185">Reference proteome</keyword>
<comment type="caution">
    <text evidence="1">The sequence shown here is derived from an EMBL/GenBank/DDBJ whole genome shotgun (WGS) entry which is preliminary data.</text>
</comment>
<accession>A0ABU9YZ11</accession>
<reference evidence="1 2" key="1">
    <citation type="journal article" date="2018" name="Int. J. Syst. Evol. Microbiol.">
        <title>Uliginosibacterium sediminicola sp. nov., isolated from freshwater sediment.</title>
        <authorList>
            <person name="Hwang W.M."/>
            <person name="Kim S.M."/>
            <person name="Kang K."/>
            <person name="Ahn T.Y."/>
        </authorList>
    </citation>
    <scope>NUCLEOTIDE SEQUENCE [LARGE SCALE GENOMIC DNA]</scope>
    <source>
        <strain evidence="1 2">M1-21</strain>
    </source>
</reference>
<dbReference type="NCBIfam" id="TIGR04108">
    <property type="entry name" value="HutX"/>
    <property type="match status" value="1"/>
</dbReference>
<evidence type="ECO:0000313" key="2">
    <source>
        <dbReference type="Proteomes" id="UP001410394"/>
    </source>
</evidence>
<dbReference type="InterPro" id="IPR010413">
    <property type="entry name" value="HutX-like"/>
</dbReference>
<dbReference type="RefSeq" id="WP_345919712.1">
    <property type="nucleotide sequence ID" value="NZ_JBDIVE010000005.1"/>
</dbReference>